<dbReference type="AlphaFoldDB" id="A0A225N353"/>
<sequence>MRSLPAARPWLICRKAAYWPCRWCASCSTPAAAACSGPVHTPPTVLLRRYDTCRLLPSRFADQEDSVLEPLSDDAAHLADLFDLDNATNERLAGERGGLPGIGVDELVFGVPNFRIINAAYTYPRPEGSRFNSGERGCWYCSFEIETALAEVIFHKTVEYQEIDYFHDTVSYQALLADFSSDFHDLRNAAACADCLDPGSYIASQALAEYLLELGSMGIVYPSVRRPGGTNLACFRPALVGNVRRAAAYQLSWSGTPEAHVQPLPR</sequence>
<name>A0A225N353_9BURK</name>
<feature type="signal peptide" evidence="1">
    <location>
        <begin position="1"/>
        <end position="33"/>
    </location>
</feature>
<gene>
    <name evidence="3" type="ORF">CEY11_01565</name>
</gene>
<keyword evidence="1" id="KW-0732">Signal</keyword>
<feature type="chain" id="PRO_5011968389" description="RES domain-containing protein" evidence="1">
    <location>
        <begin position="34"/>
        <end position="266"/>
    </location>
</feature>
<dbReference type="InterPro" id="IPR014914">
    <property type="entry name" value="RES_dom"/>
</dbReference>
<dbReference type="PROSITE" id="PS51257">
    <property type="entry name" value="PROKAR_LIPOPROTEIN"/>
    <property type="match status" value="1"/>
</dbReference>
<accession>A0A225N353</accession>
<dbReference type="Proteomes" id="UP000214603">
    <property type="component" value="Unassembled WGS sequence"/>
</dbReference>
<proteinExistence type="predicted"/>
<keyword evidence="4" id="KW-1185">Reference proteome</keyword>
<evidence type="ECO:0000259" key="2">
    <source>
        <dbReference type="SMART" id="SM00953"/>
    </source>
</evidence>
<comment type="caution">
    <text evidence="3">The sequence shown here is derived from an EMBL/GenBank/DDBJ whole genome shotgun (WGS) entry which is preliminary data.</text>
</comment>
<dbReference type="Pfam" id="PF08808">
    <property type="entry name" value="RES"/>
    <property type="match status" value="1"/>
</dbReference>
<organism evidence="3 4">
    <name type="scientific">Candidimonas nitroreducens</name>
    <dbReference type="NCBI Taxonomy" id="683354"/>
    <lineage>
        <taxon>Bacteria</taxon>
        <taxon>Pseudomonadati</taxon>
        <taxon>Pseudomonadota</taxon>
        <taxon>Betaproteobacteria</taxon>
        <taxon>Burkholderiales</taxon>
        <taxon>Alcaligenaceae</taxon>
        <taxon>Candidimonas</taxon>
    </lineage>
</organism>
<evidence type="ECO:0000313" key="3">
    <source>
        <dbReference type="EMBL" id="OWT65459.1"/>
    </source>
</evidence>
<feature type="domain" description="RES" evidence="2">
    <location>
        <begin position="120"/>
        <end position="246"/>
    </location>
</feature>
<dbReference type="EMBL" id="NJIH01000002">
    <property type="protein sequence ID" value="OWT65459.1"/>
    <property type="molecule type" value="Genomic_DNA"/>
</dbReference>
<evidence type="ECO:0000256" key="1">
    <source>
        <dbReference type="SAM" id="SignalP"/>
    </source>
</evidence>
<evidence type="ECO:0000313" key="4">
    <source>
        <dbReference type="Proteomes" id="UP000214603"/>
    </source>
</evidence>
<dbReference type="OrthoDB" id="9795903at2"/>
<dbReference type="SMART" id="SM00953">
    <property type="entry name" value="RES"/>
    <property type="match status" value="1"/>
</dbReference>
<reference evidence="4" key="1">
    <citation type="submission" date="2017-06" db="EMBL/GenBank/DDBJ databases">
        <title>Herbaspirillum phytohormonus sp. nov., isolated from the root nodule of Robinia pseudoacacia in lead-zinc mine.</title>
        <authorList>
            <person name="Fan M."/>
            <person name="Lin Y."/>
        </authorList>
    </citation>
    <scope>NUCLEOTIDE SEQUENCE [LARGE SCALE GENOMIC DNA]</scope>
    <source>
        <strain evidence="4">SC-089</strain>
    </source>
</reference>
<protein>
    <recommendedName>
        <fullName evidence="2">RES domain-containing protein</fullName>
    </recommendedName>
</protein>